<dbReference type="EMBL" id="CP121196">
    <property type="protein sequence ID" value="XBH19363.1"/>
    <property type="molecule type" value="Genomic_DNA"/>
</dbReference>
<evidence type="ECO:0000259" key="3">
    <source>
        <dbReference type="PROSITE" id="PS51186"/>
    </source>
</evidence>
<accession>A0AAU7DQQ0</accession>
<dbReference type="CDD" id="cd04301">
    <property type="entry name" value="NAT_SF"/>
    <property type="match status" value="1"/>
</dbReference>
<protein>
    <submittedName>
        <fullName evidence="4">GNAT family N-acetyltransferase</fullName>
    </submittedName>
</protein>
<reference evidence="4" key="1">
    <citation type="submission" date="2023-03" db="EMBL/GenBank/DDBJ databases">
        <title>Edaphobacter sp.</title>
        <authorList>
            <person name="Huber K.J."/>
            <person name="Papendorf J."/>
            <person name="Pilke C."/>
            <person name="Bunk B."/>
            <person name="Sproeer C."/>
            <person name="Pester M."/>
        </authorList>
    </citation>
    <scope>NUCLEOTIDE SEQUENCE</scope>
    <source>
        <strain evidence="4">DSM 110680</strain>
    </source>
</reference>
<sequence>MEATAGTSPAGCGVTAMFLEHAKEDDYPAIIELVNAAYRGTGAVESWNIETGIIEGTRLTDSLLRQDLATKPDAHFLVHRDLAGGAIVGTVWLEPVNNRAWYLGLFTIDPALQKQHLGRKLLSAAEDFARAHKAKSIRMGVLSVRSALVAWYQRRGYQLTGETEPYPYGDNRFGTPLRDDLEFVILGKQL</sequence>
<dbReference type="GO" id="GO:0016747">
    <property type="term" value="F:acyltransferase activity, transferring groups other than amino-acyl groups"/>
    <property type="evidence" value="ECO:0007669"/>
    <property type="project" value="InterPro"/>
</dbReference>
<dbReference type="AlphaFoldDB" id="A0AAU7DQQ0"/>
<dbReference type="InterPro" id="IPR000182">
    <property type="entry name" value="GNAT_dom"/>
</dbReference>
<dbReference type="InterPro" id="IPR050832">
    <property type="entry name" value="Bact_Acetyltransf"/>
</dbReference>
<keyword evidence="2" id="KW-0012">Acyltransferase</keyword>
<gene>
    <name evidence="4" type="ORF">P8935_08605</name>
</gene>
<organism evidence="4">
    <name type="scientific">Telmatobacter sp. DSM 110680</name>
    <dbReference type="NCBI Taxonomy" id="3036704"/>
    <lineage>
        <taxon>Bacteria</taxon>
        <taxon>Pseudomonadati</taxon>
        <taxon>Acidobacteriota</taxon>
        <taxon>Terriglobia</taxon>
        <taxon>Terriglobales</taxon>
        <taxon>Acidobacteriaceae</taxon>
        <taxon>Telmatobacter</taxon>
    </lineage>
</organism>
<evidence type="ECO:0000256" key="1">
    <source>
        <dbReference type="ARBA" id="ARBA00022679"/>
    </source>
</evidence>
<dbReference type="PANTHER" id="PTHR43877:SF2">
    <property type="entry name" value="AMINOALKYLPHOSPHONATE N-ACETYLTRANSFERASE-RELATED"/>
    <property type="match status" value="1"/>
</dbReference>
<feature type="domain" description="N-acetyltransferase" evidence="3">
    <location>
        <begin position="17"/>
        <end position="182"/>
    </location>
</feature>
<name>A0AAU7DQQ0_9BACT</name>
<dbReference type="Pfam" id="PF00583">
    <property type="entry name" value="Acetyltransf_1"/>
    <property type="match status" value="1"/>
</dbReference>
<evidence type="ECO:0000313" key="4">
    <source>
        <dbReference type="EMBL" id="XBH19363.1"/>
    </source>
</evidence>
<dbReference type="RefSeq" id="WP_348264579.1">
    <property type="nucleotide sequence ID" value="NZ_CP121196.1"/>
</dbReference>
<dbReference type="SUPFAM" id="SSF55729">
    <property type="entry name" value="Acyl-CoA N-acyltransferases (Nat)"/>
    <property type="match status" value="1"/>
</dbReference>
<dbReference type="PROSITE" id="PS51186">
    <property type="entry name" value="GNAT"/>
    <property type="match status" value="1"/>
</dbReference>
<dbReference type="InterPro" id="IPR016181">
    <property type="entry name" value="Acyl_CoA_acyltransferase"/>
</dbReference>
<dbReference type="PANTHER" id="PTHR43877">
    <property type="entry name" value="AMINOALKYLPHOSPHONATE N-ACETYLTRANSFERASE-RELATED-RELATED"/>
    <property type="match status" value="1"/>
</dbReference>
<evidence type="ECO:0000256" key="2">
    <source>
        <dbReference type="ARBA" id="ARBA00023315"/>
    </source>
</evidence>
<proteinExistence type="predicted"/>
<keyword evidence="1" id="KW-0808">Transferase</keyword>
<dbReference type="Gene3D" id="3.40.630.30">
    <property type="match status" value="1"/>
</dbReference>